<gene>
    <name evidence="1" type="ORF">LCGC14_1795420</name>
</gene>
<proteinExistence type="predicted"/>
<name>A0A0F9GR71_9ZZZZ</name>
<organism evidence="1">
    <name type="scientific">marine sediment metagenome</name>
    <dbReference type="NCBI Taxonomy" id="412755"/>
    <lineage>
        <taxon>unclassified sequences</taxon>
        <taxon>metagenomes</taxon>
        <taxon>ecological metagenomes</taxon>
    </lineage>
</organism>
<sequence>MTRVDTHSVANKWIATLNASINNSVTSIVLAASGATGLATPLPSRININEEIMIVTAVAVDTPSGGLDTLTVTRGQDSTAASAHTAGDFVEQRAYASQITELQTKIKFLEILITKQMDNAEGVQRTSAANDLLVEAQASPVMSIKVQPGAGVVNGQPIALTTTINSGLITAPSVNPRIDVIQINQAGTISVKTGTEAGSPVAPAPDANNIKLAEIALTTGTITITTGIITDSRPFL</sequence>
<reference evidence="1" key="1">
    <citation type="journal article" date="2015" name="Nature">
        <title>Complex archaea that bridge the gap between prokaryotes and eukaryotes.</title>
        <authorList>
            <person name="Spang A."/>
            <person name="Saw J.H."/>
            <person name="Jorgensen S.L."/>
            <person name="Zaremba-Niedzwiedzka K."/>
            <person name="Martijn J."/>
            <person name="Lind A.E."/>
            <person name="van Eijk R."/>
            <person name="Schleper C."/>
            <person name="Guy L."/>
            <person name="Ettema T.J."/>
        </authorList>
    </citation>
    <scope>NUCLEOTIDE SEQUENCE</scope>
</reference>
<evidence type="ECO:0000313" key="1">
    <source>
        <dbReference type="EMBL" id="KKM01339.1"/>
    </source>
</evidence>
<protein>
    <submittedName>
        <fullName evidence="1">Uncharacterized protein</fullName>
    </submittedName>
</protein>
<accession>A0A0F9GR71</accession>
<dbReference type="AlphaFoldDB" id="A0A0F9GR71"/>
<comment type="caution">
    <text evidence="1">The sequence shown here is derived from an EMBL/GenBank/DDBJ whole genome shotgun (WGS) entry which is preliminary data.</text>
</comment>
<dbReference type="EMBL" id="LAZR01017222">
    <property type="protein sequence ID" value="KKM01339.1"/>
    <property type="molecule type" value="Genomic_DNA"/>
</dbReference>